<dbReference type="GO" id="GO:0005525">
    <property type="term" value="F:GTP binding"/>
    <property type="evidence" value="ECO:0007669"/>
    <property type="project" value="UniProtKB-KW"/>
</dbReference>
<dbReference type="Pfam" id="PF16360">
    <property type="entry name" value="GTP-bdg_M"/>
    <property type="match status" value="1"/>
</dbReference>
<dbReference type="InterPro" id="IPR006073">
    <property type="entry name" value="GTP-bd"/>
</dbReference>
<dbReference type="Gene3D" id="3.40.50.300">
    <property type="entry name" value="P-loop containing nucleotide triphosphate hydrolases"/>
    <property type="match status" value="1"/>
</dbReference>
<feature type="compositionally biased region" description="Basic and acidic residues" evidence="5">
    <location>
        <begin position="419"/>
        <end position="428"/>
    </location>
</feature>
<dbReference type="CDD" id="cd01878">
    <property type="entry name" value="HflX"/>
    <property type="match status" value="1"/>
</dbReference>
<feature type="region of interest" description="Disordered" evidence="5">
    <location>
        <begin position="411"/>
        <end position="481"/>
    </location>
</feature>
<feature type="domain" description="Hflx-type G" evidence="6">
    <location>
        <begin position="283"/>
        <end position="418"/>
    </location>
</feature>
<feature type="compositionally biased region" description="Acidic residues" evidence="5">
    <location>
        <begin position="429"/>
        <end position="446"/>
    </location>
</feature>
<evidence type="ECO:0000259" key="6">
    <source>
        <dbReference type="PROSITE" id="PS51705"/>
    </source>
</evidence>
<dbReference type="PANTHER" id="PTHR10229:SF8">
    <property type="entry name" value="GTPASE HFLX"/>
    <property type="match status" value="1"/>
</dbReference>
<dbReference type="GO" id="GO:0046872">
    <property type="term" value="F:metal ion binding"/>
    <property type="evidence" value="ECO:0007669"/>
    <property type="project" value="UniProtKB-KW"/>
</dbReference>
<evidence type="ECO:0000256" key="4">
    <source>
        <dbReference type="ARBA" id="ARBA00023134"/>
    </source>
</evidence>
<dbReference type="InterPro" id="IPR032305">
    <property type="entry name" value="GTP-bd_M"/>
</dbReference>
<name>A0A8D9D5T7_BRACM</name>
<dbReference type="PANTHER" id="PTHR10229">
    <property type="entry name" value="GTP-BINDING PROTEIN HFLX"/>
    <property type="match status" value="1"/>
</dbReference>
<dbReference type="FunFam" id="3.40.50.300:FF:001888">
    <property type="entry name" value="GTP-binding protein chloroplastic"/>
    <property type="match status" value="1"/>
</dbReference>
<dbReference type="Pfam" id="PF13167">
    <property type="entry name" value="GTP-bdg_N"/>
    <property type="match status" value="1"/>
</dbReference>
<dbReference type="Gene3D" id="3.40.50.11060">
    <property type="entry name" value="GTPase HflX, N-terminal domain"/>
    <property type="match status" value="1"/>
</dbReference>
<proteinExistence type="predicted"/>
<dbReference type="Proteomes" id="UP000694005">
    <property type="component" value="Chromosome A06"/>
</dbReference>
<keyword evidence="1" id="KW-0479">Metal-binding</keyword>
<keyword evidence="3" id="KW-0460">Magnesium</keyword>
<evidence type="ECO:0000256" key="5">
    <source>
        <dbReference type="SAM" id="MobiDB-lite"/>
    </source>
</evidence>
<evidence type="ECO:0000313" key="7">
    <source>
        <dbReference type="EMBL" id="CAG7869646.1"/>
    </source>
</evidence>
<organism evidence="7 8">
    <name type="scientific">Brassica campestris</name>
    <name type="common">Field mustard</name>
    <dbReference type="NCBI Taxonomy" id="3711"/>
    <lineage>
        <taxon>Eukaryota</taxon>
        <taxon>Viridiplantae</taxon>
        <taxon>Streptophyta</taxon>
        <taxon>Embryophyta</taxon>
        <taxon>Tracheophyta</taxon>
        <taxon>Spermatophyta</taxon>
        <taxon>Magnoliopsida</taxon>
        <taxon>eudicotyledons</taxon>
        <taxon>Gunneridae</taxon>
        <taxon>Pentapetalae</taxon>
        <taxon>rosids</taxon>
        <taxon>malvids</taxon>
        <taxon>Brassicales</taxon>
        <taxon>Brassicaceae</taxon>
        <taxon>Brassiceae</taxon>
        <taxon>Brassica</taxon>
    </lineage>
</organism>
<dbReference type="PRINTS" id="PR00326">
    <property type="entry name" value="GTP1OBG"/>
</dbReference>
<dbReference type="EMBL" id="LS974622">
    <property type="protein sequence ID" value="CAG7869646.1"/>
    <property type="molecule type" value="Genomic_DNA"/>
</dbReference>
<evidence type="ECO:0000256" key="2">
    <source>
        <dbReference type="ARBA" id="ARBA00022741"/>
    </source>
</evidence>
<dbReference type="PROSITE" id="PS51705">
    <property type="entry name" value="G_HFLX"/>
    <property type="match status" value="1"/>
</dbReference>
<evidence type="ECO:0000256" key="3">
    <source>
        <dbReference type="ARBA" id="ARBA00022842"/>
    </source>
</evidence>
<gene>
    <name evidence="7" type="ORF">BRAPAZ1V2_A06P18860.2</name>
</gene>
<evidence type="ECO:0000256" key="1">
    <source>
        <dbReference type="ARBA" id="ARBA00022723"/>
    </source>
</evidence>
<reference evidence="7 8" key="1">
    <citation type="submission" date="2021-07" db="EMBL/GenBank/DDBJ databases">
        <authorList>
            <consortium name="Genoscope - CEA"/>
            <person name="William W."/>
        </authorList>
    </citation>
    <scope>NUCLEOTIDE SEQUENCE [LARGE SCALE GENOMIC DNA]</scope>
</reference>
<feature type="compositionally biased region" description="Acidic residues" evidence="5">
    <location>
        <begin position="453"/>
        <end position="470"/>
    </location>
</feature>
<evidence type="ECO:0000313" key="8">
    <source>
        <dbReference type="Proteomes" id="UP000694005"/>
    </source>
</evidence>
<keyword evidence="2" id="KW-0547">Nucleotide-binding</keyword>
<dbReference type="AlphaFoldDB" id="A0A8D9D5T7"/>
<dbReference type="InterPro" id="IPR016496">
    <property type="entry name" value="GTPase_HflX"/>
</dbReference>
<dbReference type="Pfam" id="PF01926">
    <property type="entry name" value="MMR_HSR1"/>
    <property type="match status" value="1"/>
</dbReference>
<dbReference type="SUPFAM" id="SSF52540">
    <property type="entry name" value="P-loop containing nucleoside triphosphate hydrolases"/>
    <property type="match status" value="1"/>
</dbReference>
<keyword evidence="4" id="KW-0342">GTP-binding</keyword>
<dbReference type="InterPro" id="IPR027417">
    <property type="entry name" value="P-loop_NTPase"/>
</dbReference>
<dbReference type="InterPro" id="IPR025121">
    <property type="entry name" value="GTPase_HflX_N"/>
</dbReference>
<dbReference type="InterPro" id="IPR030394">
    <property type="entry name" value="G_HFLX_dom"/>
</dbReference>
<dbReference type="NCBIfam" id="TIGR03156">
    <property type="entry name" value="GTP_HflX"/>
    <property type="match status" value="1"/>
</dbReference>
<accession>A0A8D9D5T7</accession>
<dbReference type="Gramene" id="A06p18860.2_BraZ1">
    <property type="protein sequence ID" value="A06p18860.2_BraZ1.CDS"/>
    <property type="gene ID" value="A06g18860.2_BraZ1"/>
</dbReference>
<sequence length="481" mass="53584">MLRTLSLARDHLRSKAQISSSPFSPPSTIRALSSPFSSKRHAPKATEEEAPAALKESVLLYPKDPSSTPKLFLVQPRLTPPKFLQAKLNEALCLANSLEEQRYGYFESDFFDKELPSHVVVQNPIARSSKPREEVDAVFINAILSAIQQRNLERIWGKPILDRVGLIIEIFNAHAHTKEAKLQAELAALMYKKSRLVRVRGTDGRQTFGQFGEAEVVSARGRAASKGTGFVGGAGETELQLQRRRIADRRLRLLSQIKEAQRTRLLQRAARKRQSGLAGKSLATIAVVGYTNAGKSTLTSALTRTALYCNERLFATLDPTLKNAILPSGRKVLFSDTVGFISDLPIQLVEAFQSTLEEVVEADLLLHVVDSTAPNIEEHRSTVFHVLNQIGVPEEKLKNMIEVWNKIDYEEEEEEEEDMHYLDDGKGEGEEEEAELSEDSIAEETSEASSEATVDEDQIQNQEDDSDEWLLSEVMESSGRG</sequence>
<dbReference type="InterPro" id="IPR042108">
    <property type="entry name" value="GTPase_HflX_N_sf"/>
</dbReference>
<protein>
    <recommendedName>
        <fullName evidence="6">Hflx-type G domain-containing protein</fullName>
    </recommendedName>
</protein>
<feature type="region of interest" description="Disordered" evidence="5">
    <location>
        <begin position="16"/>
        <end position="50"/>
    </location>
</feature>